<evidence type="ECO:0000256" key="1">
    <source>
        <dbReference type="SAM" id="Phobius"/>
    </source>
</evidence>
<protein>
    <submittedName>
        <fullName evidence="2">Uncharacterized protein</fullName>
    </submittedName>
</protein>
<organism evidence="2">
    <name type="scientific">Arion vulgaris</name>
    <dbReference type="NCBI Taxonomy" id="1028688"/>
    <lineage>
        <taxon>Eukaryota</taxon>
        <taxon>Metazoa</taxon>
        <taxon>Spiralia</taxon>
        <taxon>Lophotrochozoa</taxon>
        <taxon>Mollusca</taxon>
        <taxon>Gastropoda</taxon>
        <taxon>Heterobranchia</taxon>
        <taxon>Euthyneura</taxon>
        <taxon>Panpulmonata</taxon>
        <taxon>Eupulmonata</taxon>
        <taxon>Stylommatophora</taxon>
        <taxon>Helicina</taxon>
        <taxon>Arionoidea</taxon>
        <taxon>Arionidae</taxon>
        <taxon>Arion</taxon>
    </lineage>
</organism>
<sequence>MNIASRANQVMMANTIIIIMNVMAVLISEQDWNVKVASFFPSSYLHMHPASLSTQDSDKELRTSIDRISPIPTNTMAMAITRSEIIATT</sequence>
<proteinExistence type="predicted"/>
<keyword evidence="1" id="KW-1133">Transmembrane helix</keyword>
<keyword evidence="1" id="KW-0472">Membrane</keyword>
<accession>A0A0B7AXT3</accession>
<evidence type="ECO:0000313" key="2">
    <source>
        <dbReference type="EMBL" id="CEK84725.1"/>
    </source>
</evidence>
<keyword evidence="1" id="KW-0812">Transmembrane</keyword>
<dbReference type="AlphaFoldDB" id="A0A0B7AXT3"/>
<dbReference type="EMBL" id="HACG01037860">
    <property type="protein sequence ID" value="CEK84725.1"/>
    <property type="molecule type" value="Transcribed_RNA"/>
</dbReference>
<name>A0A0B7AXT3_9EUPU</name>
<feature type="transmembrane region" description="Helical" evidence="1">
    <location>
        <begin position="12"/>
        <end position="28"/>
    </location>
</feature>
<gene>
    <name evidence="2" type="primary">ORF144161</name>
</gene>
<feature type="non-terminal residue" evidence="2">
    <location>
        <position position="89"/>
    </location>
</feature>
<reference evidence="2" key="1">
    <citation type="submission" date="2014-12" db="EMBL/GenBank/DDBJ databases">
        <title>Insight into the proteome of Arion vulgaris.</title>
        <authorList>
            <person name="Aradska J."/>
            <person name="Bulat T."/>
            <person name="Smidak R."/>
            <person name="Sarate P."/>
            <person name="Gangsoo J."/>
            <person name="Sialana F."/>
            <person name="Bilban M."/>
            <person name="Lubec G."/>
        </authorList>
    </citation>
    <scope>NUCLEOTIDE SEQUENCE</scope>
    <source>
        <tissue evidence="2">Skin</tissue>
    </source>
</reference>